<evidence type="ECO:0000313" key="2">
    <source>
        <dbReference type="Proteomes" id="UP001362999"/>
    </source>
</evidence>
<evidence type="ECO:0000313" key="1">
    <source>
        <dbReference type="EMBL" id="KAK7024121.1"/>
    </source>
</evidence>
<comment type="caution">
    <text evidence="1">The sequence shown here is derived from an EMBL/GenBank/DDBJ whole genome shotgun (WGS) entry which is preliminary data.</text>
</comment>
<organism evidence="1 2">
    <name type="scientific">Favolaschia claudopus</name>
    <dbReference type="NCBI Taxonomy" id="2862362"/>
    <lineage>
        <taxon>Eukaryota</taxon>
        <taxon>Fungi</taxon>
        <taxon>Dikarya</taxon>
        <taxon>Basidiomycota</taxon>
        <taxon>Agaricomycotina</taxon>
        <taxon>Agaricomycetes</taxon>
        <taxon>Agaricomycetidae</taxon>
        <taxon>Agaricales</taxon>
        <taxon>Marasmiineae</taxon>
        <taxon>Mycenaceae</taxon>
        <taxon>Favolaschia</taxon>
    </lineage>
</organism>
<accession>A0AAW0BDH2</accession>
<sequence length="169" mass="19183">MGRFHSAPKSKSNTATDVWFFVRLLEANIPPVRHNVALPDDSDLLKSKPNVSLPTFCSSFDGSSAGKLGRTLKAVERWVDRLIRWIVADDHSLDVVDCEEFREFVLFGRAPEHCTALTNKIIPQYRDIYKKIVDDRAVSTVINYGQSAYSRLRLTGDMRRMVIWPASSP</sequence>
<dbReference type="EMBL" id="JAWWNJ010000035">
    <property type="protein sequence ID" value="KAK7024121.1"/>
    <property type="molecule type" value="Genomic_DNA"/>
</dbReference>
<reference evidence="1 2" key="1">
    <citation type="journal article" date="2024" name="J Genomics">
        <title>Draft genome sequencing and assembly of Favolaschia claudopus CIRM-BRFM 2984 isolated from oak limbs.</title>
        <authorList>
            <person name="Navarro D."/>
            <person name="Drula E."/>
            <person name="Chaduli D."/>
            <person name="Cazenave R."/>
            <person name="Ahrendt S."/>
            <person name="Wang J."/>
            <person name="Lipzen A."/>
            <person name="Daum C."/>
            <person name="Barry K."/>
            <person name="Grigoriev I.V."/>
            <person name="Favel A."/>
            <person name="Rosso M.N."/>
            <person name="Martin F."/>
        </authorList>
    </citation>
    <scope>NUCLEOTIDE SEQUENCE [LARGE SCALE GENOMIC DNA]</scope>
    <source>
        <strain evidence="1 2">CIRM-BRFM 2984</strain>
    </source>
</reference>
<protein>
    <submittedName>
        <fullName evidence="1">Uncharacterized protein</fullName>
    </submittedName>
</protein>
<gene>
    <name evidence="1" type="ORF">R3P38DRAFT_3194841</name>
</gene>
<proteinExistence type="predicted"/>
<keyword evidence="2" id="KW-1185">Reference proteome</keyword>
<name>A0AAW0BDH2_9AGAR</name>
<dbReference type="AlphaFoldDB" id="A0AAW0BDH2"/>
<dbReference type="Proteomes" id="UP001362999">
    <property type="component" value="Unassembled WGS sequence"/>
</dbReference>